<organism evidence="10 11">
    <name type="scientific">Fistulifera solaris</name>
    <name type="common">Oleaginous diatom</name>
    <dbReference type="NCBI Taxonomy" id="1519565"/>
    <lineage>
        <taxon>Eukaryota</taxon>
        <taxon>Sar</taxon>
        <taxon>Stramenopiles</taxon>
        <taxon>Ochrophyta</taxon>
        <taxon>Bacillariophyta</taxon>
        <taxon>Bacillariophyceae</taxon>
        <taxon>Bacillariophycidae</taxon>
        <taxon>Naviculales</taxon>
        <taxon>Naviculaceae</taxon>
        <taxon>Fistulifera</taxon>
    </lineage>
</organism>
<evidence type="ECO:0000313" key="11">
    <source>
        <dbReference type="Proteomes" id="UP000198406"/>
    </source>
</evidence>
<feature type="transmembrane region" description="Helical" evidence="7">
    <location>
        <begin position="652"/>
        <end position="670"/>
    </location>
</feature>
<feature type="transmembrane region" description="Helical" evidence="7">
    <location>
        <begin position="566"/>
        <end position="594"/>
    </location>
</feature>
<comment type="caution">
    <text evidence="10">The sequence shown here is derived from an EMBL/GenBank/DDBJ whole genome shotgun (WGS) entry which is preliminary data.</text>
</comment>
<evidence type="ECO:0000256" key="2">
    <source>
        <dbReference type="ARBA" id="ARBA00022475"/>
    </source>
</evidence>
<feature type="transmembrane region" description="Helical" evidence="7">
    <location>
        <begin position="409"/>
        <end position="427"/>
    </location>
</feature>
<dbReference type="PANTHER" id="PTHR43478">
    <property type="entry name" value="NA+/H+ ANTIPORTER-RELATED"/>
    <property type="match status" value="1"/>
</dbReference>
<evidence type="ECO:0000256" key="4">
    <source>
        <dbReference type="ARBA" id="ARBA00022989"/>
    </source>
</evidence>
<comment type="subcellular location">
    <subcellularLocation>
        <location evidence="1">Cell membrane</location>
        <topology evidence="1">Multi-pass membrane protein</topology>
    </subcellularLocation>
</comment>
<dbReference type="GO" id="GO:0005886">
    <property type="term" value="C:plasma membrane"/>
    <property type="evidence" value="ECO:0007669"/>
    <property type="project" value="UniProtKB-SubCell"/>
</dbReference>
<dbReference type="InParanoid" id="A0A1Z5KG68"/>
<feature type="transmembrane region" description="Helical" evidence="7">
    <location>
        <begin position="524"/>
        <end position="546"/>
    </location>
</feature>
<dbReference type="OrthoDB" id="5593520at2759"/>
<feature type="region of interest" description="Disordered" evidence="6">
    <location>
        <begin position="744"/>
        <end position="764"/>
    </location>
</feature>
<evidence type="ECO:0000313" key="10">
    <source>
        <dbReference type="EMBL" id="GAX24958.1"/>
    </source>
</evidence>
<keyword evidence="8" id="KW-0732">Signal</keyword>
<keyword evidence="3 7" id="KW-0812">Transmembrane</keyword>
<dbReference type="Pfam" id="PF03553">
    <property type="entry name" value="Na_H_antiporter"/>
    <property type="match status" value="1"/>
</dbReference>
<feature type="transmembrane region" description="Helical" evidence="7">
    <location>
        <begin position="196"/>
        <end position="214"/>
    </location>
</feature>
<feature type="chain" id="PRO_5012871095" description="Na+/H+ antiporter NhaC-like C-terminal domain-containing protein" evidence="8">
    <location>
        <begin position="19"/>
        <end position="764"/>
    </location>
</feature>
<feature type="domain" description="Na+/H+ antiporter NhaC-like C-terminal" evidence="9">
    <location>
        <begin position="289"/>
        <end position="664"/>
    </location>
</feature>
<feature type="transmembrane region" description="Helical" evidence="7">
    <location>
        <begin position="132"/>
        <end position="152"/>
    </location>
</feature>
<dbReference type="AlphaFoldDB" id="A0A1Z5KG68"/>
<feature type="transmembrane region" description="Helical" evidence="7">
    <location>
        <begin position="676"/>
        <end position="698"/>
    </location>
</feature>
<evidence type="ECO:0000259" key="9">
    <source>
        <dbReference type="Pfam" id="PF03553"/>
    </source>
</evidence>
<feature type="region of interest" description="Disordered" evidence="6">
    <location>
        <begin position="380"/>
        <end position="401"/>
    </location>
</feature>
<dbReference type="PANTHER" id="PTHR43478:SF1">
    <property type="entry name" value="NA+_H+ ANTIPORTER NHAC-LIKE C-TERMINAL DOMAIN-CONTAINING PROTEIN"/>
    <property type="match status" value="1"/>
</dbReference>
<keyword evidence="4 7" id="KW-1133">Transmembrane helix</keyword>
<dbReference type="EMBL" id="BDSP01000218">
    <property type="protein sequence ID" value="GAX24958.1"/>
    <property type="molecule type" value="Genomic_DNA"/>
</dbReference>
<evidence type="ECO:0000256" key="6">
    <source>
        <dbReference type="SAM" id="MobiDB-lite"/>
    </source>
</evidence>
<feature type="signal peptide" evidence="8">
    <location>
        <begin position="1"/>
        <end position="18"/>
    </location>
</feature>
<keyword evidence="2" id="KW-1003">Cell membrane</keyword>
<accession>A0A1Z5KG68</accession>
<feature type="compositionally biased region" description="Basic and acidic residues" evidence="6">
    <location>
        <begin position="755"/>
        <end position="764"/>
    </location>
</feature>
<gene>
    <name evidence="10" type="ORF">FisN_2Lh234</name>
</gene>
<evidence type="ECO:0000256" key="7">
    <source>
        <dbReference type="SAM" id="Phobius"/>
    </source>
</evidence>
<sequence>MKILSAWLFAGLFAPCSAYDYVLIGAGEIELIDKETSIPGIKTIFKDKPALVSVSGIEWEASETPTNTLSLNWVTLVDGEIVTSGSVDLDSSSRELLTSVDAGEVIISDRGRSTVEVRLQVDNSSASTTAEFQVFGAGAAIAPLLIILFLAMTTKMVEFSLFTGVFVGACMIAGNINDGFKSTLDTYILGAINDEGHVFVVLFTLFLSGMVGMMQRSGGMLGFTRDVSRFATTPRLGQAACFAVGCFIFFDDYANCLLAGETMRPLLDLLSVSREKLAFLVDATAAPVASISPVSSWVGFEVDLIQQEIDKIIEIESIRQGVDNPEISIKTSGFAVFFQSIKYRYYPIHMIIFIVVMIYSNRDFGTMLIAERKARVYQRKDGGDGKGRASELEEKAENQPKDDTPLRSWNMLLPVFLLIFFIFYLLVKSGEVEGEDQTIMDKIEVSDSYVALLWGTMAAAMCTLLVYLVQIVKDGEFVLPTTVLSEMMSNVLNRDTDDDGVSKTRPLMSVNDSIEAFLFGMGRIFPALIVLTLAWASGAIMVAVGADRLFSAIITNGIEAKWLPTLSFVISLFMALATGTSWGTMSILFPLILIPTYDAANGDETIFYAVTAGVLSGSVAGDHVSPISDTTVLSALACDCDLLAHVSTQAPYAAFVSVIAILLGTIPIGFDAFPNIVGLLLGWGVTIAFIYLVCVPVISETGKYDILTELYFKIRGGDDSPLAILKEDTAKAFSGELVIKEKNLESSGSEDEEDPILKDLDDES</sequence>
<dbReference type="Proteomes" id="UP000198406">
    <property type="component" value="Unassembled WGS sequence"/>
</dbReference>
<evidence type="ECO:0000256" key="1">
    <source>
        <dbReference type="ARBA" id="ARBA00004651"/>
    </source>
</evidence>
<feature type="transmembrane region" description="Helical" evidence="7">
    <location>
        <begin position="343"/>
        <end position="360"/>
    </location>
</feature>
<feature type="transmembrane region" description="Helical" evidence="7">
    <location>
        <begin position="159"/>
        <end position="176"/>
    </location>
</feature>
<reference evidence="10 11" key="1">
    <citation type="journal article" date="2015" name="Plant Cell">
        <title>Oil accumulation by the oleaginous diatom Fistulifera solaris as revealed by the genome and transcriptome.</title>
        <authorList>
            <person name="Tanaka T."/>
            <person name="Maeda Y."/>
            <person name="Veluchamy A."/>
            <person name="Tanaka M."/>
            <person name="Abida H."/>
            <person name="Marechal E."/>
            <person name="Bowler C."/>
            <person name="Muto M."/>
            <person name="Sunaga Y."/>
            <person name="Tanaka M."/>
            <person name="Yoshino T."/>
            <person name="Taniguchi T."/>
            <person name="Fukuda Y."/>
            <person name="Nemoto M."/>
            <person name="Matsumoto M."/>
            <person name="Wong P.S."/>
            <person name="Aburatani S."/>
            <person name="Fujibuchi W."/>
        </authorList>
    </citation>
    <scope>NUCLEOTIDE SEQUENCE [LARGE SCALE GENOMIC DNA]</scope>
    <source>
        <strain evidence="10 11">JPCC DA0580</strain>
    </source>
</reference>
<keyword evidence="11" id="KW-1185">Reference proteome</keyword>
<evidence type="ECO:0000256" key="3">
    <source>
        <dbReference type="ARBA" id="ARBA00022692"/>
    </source>
</evidence>
<evidence type="ECO:0000256" key="5">
    <source>
        <dbReference type="ARBA" id="ARBA00023136"/>
    </source>
</evidence>
<protein>
    <recommendedName>
        <fullName evidence="9">Na+/H+ antiporter NhaC-like C-terminal domain-containing protein</fullName>
    </recommendedName>
</protein>
<proteinExistence type="predicted"/>
<name>A0A1Z5KG68_FISSO</name>
<feature type="transmembrane region" description="Helical" evidence="7">
    <location>
        <begin position="448"/>
        <end position="469"/>
    </location>
</feature>
<evidence type="ECO:0000256" key="8">
    <source>
        <dbReference type="SAM" id="SignalP"/>
    </source>
</evidence>
<dbReference type="InterPro" id="IPR018461">
    <property type="entry name" value="Na/H_Antiport_NhaC-like_C"/>
</dbReference>
<keyword evidence="5 7" id="KW-0472">Membrane</keyword>